<evidence type="ECO:0000313" key="6">
    <source>
        <dbReference type="EMBL" id="MBH9553538.1"/>
    </source>
</evidence>
<accession>A0A931J108</accession>
<keyword evidence="6" id="KW-0282">Flagellum</keyword>
<sequence length="229" mass="24582">MKAVVVLAMGWVVGSHAQASLLPQWRADLQRLTEDAVRAAVPAPAQSSVEVGEPDSRLRLAPCAQVQAFVPPGQSLWGRSRVGLRCLQGAVRWSITVPVHVRVLAEAWAATQPLPAGATLGLEHVVRRRVELTAEVSPALAQAEPPVGRVLARPIEAGDAVRQHHLRQRQWFAAGAPVQLRLAGAGFSIRTEGQALTPGWEGQTVRVKLESGRTVLGQAVGPHEVELPW</sequence>
<dbReference type="InterPro" id="IPR039246">
    <property type="entry name" value="Flagellar_FlgA"/>
</dbReference>
<evidence type="ECO:0000256" key="4">
    <source>
        <dbReference type="RuleBase" id="RU362063"/>
    </source>
</evidence>
<keyword evidence="2 4" id="KW-0732">Signal</keyword>
<protein>
    <recommendedName>
        <fullName evidence="4">Flagella basal body P-ring formation protein FlgA</fullName>
    </recommendedName>
</protein>
<dbReference type="GO" id="GO:0042597">
    <property type="term" value="C:periplasmic space"/>
    <property type="evidence" value="ECO:0007669"/>
    <property type="project" value="UniProtKB-SubCell"/>
</dbReference>
<comment type="subcellular location">
    <subcellularLocation>
        <location evidence="1 4">Periplasm</location>
    </subcellularLocation>
</comment>
<comment type="function">
    <text evidence="4">Involved in the assembly process of the P-ring formation. It may associate with FlgF on the rod constituting a structure essential for the P-ring assembly or may act as a modulator protein for the P-ring assembly.</text>
</comment>
<evidence type="ECO:0000313" key="7">
    <source>
        <dbReference type="Proteomes" id="UP000620139"/>
    </source>
</evidence>
<comment type="similarity">
    <text evidence="4">Belongs to the FlgA family.</text>
</comment>
<keyword evidence="3 4" id="KW-0574">Periplasm</keyword>
<dbReference type="GO" id="GO:0044780">
    <property type="term" value="P:bacterial-type flagellum assembly"/>
    <property type="evidence" value="ECO:0007669"/>
    <property type="project" value="InterPro"/>
</dbReference>
<name>A0A931J108_9BURK</name>
<comment type="caution">
    <text evidence="6">The sequence shown here is derived from an EMBL/GenBank/DDBJ whole genome shotgun (WGS) entry which is preliminary data.</text>
</comment>
<keyword evidence="6" id="KW-0966">Cell projection</keyword>
<dbReference type="RefSeq" id="WP_198101148.1">
    <property type="nucleotide sequence ID" value="NZ_JAEDAL010000005.1"/>
</dbReference>
<evidence type="ECO:0000259" key="5">
    <source>
        <dbReference type="SMART" id="SM00858"/>
    </source>
</evidence>
<feature type="signal peptide" evidence="4">
    <location>
        <begin position="1"/>
        <end position="17"/>
    </location>
</feature>
<organism evidence="6 7">
    <name type="scientific">Inhella gelatinilytica</name>
    <dbReference type="NCBI Taxonomy" id="2795030"/>
    <lineage>
        <taxon>Bacteria</taxon>
        <taxon>Pseudomonadati</taxon>
        <taxon>Pseudomonadota</taxon>
        <taxon>Betaproteobacteria</taxon>
        <taxon>Burkholderiales</taxon>
        <taxon>Sphaerotilaceae</taxon>
        <taxon>Inhella</taxon>
    </lineage>
</organism>
<dbReference type="InterPro" id="IPR041231">
    <property type="entry name" value="FlgA_N"/>
</dbReference>
<dbReference type="InterPro" id="IPR013974">
    <property type="entry name" value="SAF"/>
</dbReference>
<dbReference type="NCBIfam" id="TIGR03170">
    <property type="entry name" value="flgA_cterm"/>
    <property type="match status" value="1"/>
</dbReference>
<gene>
    <name evidence="6" type="primary">flgA</name>
    <name evidence="6" type="ORF">I7X43_11860</name>
</gene>
<keyword evidence="6" id="KW-0969">Cilium</keyword>
<reference evidence="6" key="1">
    <citation type="submission" date="2020-12" db="EMBL/GenBank/DDBJ databases">
        <title>The genome sequence of Inhella sp. 4Y17.</title>
        <authorList>
            <person name="Liu Y."/>
        </authorList>
    </citation>
    <scope>NUCLEOTIDE SEQUENCE</scope>
    <source>
        <strain evidence="6">4Y10</strain>
    </source>
</reference>
<dbReference type="Pfam" id="PF17656">
    <property type="entry name" value="ChapFlgA_N"/>
    <property type="match status" value="1"/>
</dbReference>
<evidence type="ECO:0000256" key="1">
    <source>
        <dbReference type="ARBA" id="ARBA00004418"/>
    </source>
</evidence>
<feature type="chain" id="PRO_5038165332" description="Flagella basal body P-ring formation protein FlgA" evidence="4">
    <location>
        <begin position="18"/>
        <end position="229"/>
    </location>
</feature>
<dbReference type="PANTHER" id="PTHR36307">
    <property type="entry name" value="FLAGELLA BASAL BODY P-RING FORMATION PROTEIN FLGA"/>
    <property type="match status" value="1"/>
</dbReference>
<dbReference type="AlphaFoldDB" id="A0A931J108"/>
<dbReference type="SMART" id="SM00858">
    <property type="entry name" value="SAF"/>
    <property type="match status" value="1"/>
</dbReference>
<dbReference type="EMBL" id="JAEDAL010000005">
    <property type="protein sequence ID" value="MBH9553538.1"/>
    <property type="molecule type" value="Genomic_DNA"/>
</dbReference>
<dbReference type="PANTHER" id="PTHR36307:SF1">
    <property type="entry name" value="FLAGELLA BASAL BODY P-RING FORMATION PROTEIN FLGA"/>
    <property type="match status" value="1"/>
</dbReference>
<evidence type="ECO:0000256" key="3">
    <source>
        <dbReference type="ARBA" id="ARBA00022764"/>
    </source>
</evidence>
<dbReference type="Pfam" id="PF13144">
    <property type="entry name" value="ChapFlgA"/>
    <property type="match status" value="1"/>
</dbReference>
<keyword evidence="4" id="KW-1005">Bacterial flagellum biogenesis</keyword>
<dbReference type="Gene3D" id="2.30.30.760">
    <property type="match status" value="1"/>
</dbReference>
<dbReference type="CDD" id="cd11614">
    <property type="entry name" value="SAF_CpaB_FlgA_like"/>
    <property type="match status" value="1"/>
</dbReference>
<dbReference type="Proteomes" id="UP000620139">
    <property type="component" value="Unassembled WGS sequence"/>
</dbReference>
<evidence type="ECO:0000256" key="2">
    <source>
        <dbReference type="ARBA" id="ARBA00022729"/>
    </source>
</evidence>
<proteinExistence type="inferred from homology"/>
<feature type="domain" description="SAF" evidence="5">
    <location>
        <begin position="105"/>
        <end position="167"/>
    </location>
</feature>
<keyword evidence="7" id="KW-1185">Reference proteome</keyword>
<dbReference type="InterPro" id="IPR017585">
    <property type="entry name" value="SAF_FlgA"/>
</dbReference>